<dbReference type="PANTHER" id="PTHR19372">
    <property type="entry name" value="SULFITE REDUCTASE"/>
    <property type="match status" value="1"/>
</dbReference>
<dbReference type="InterPro" id="IPR036400">
    <property type="entry name" value="Cyt_B5-like_heme/steroid_sf"/>
</dbReference>
<protein>
    <recommendedName>
        <fullName evidence="7">Nitrate reductase [NADPH]</fullName>
        <ecNumber evidence="6">1.7.1.3</ecNumber>
    </recommendedName>
</protein>
<evidence type="ECO:0000256" key="19">
    <source>
        <dbReference type="PIRSR" id="PIRSR000233-1"/>
    </source>
</evidence>
<dbReference type="InterPro" id="IPR001433">
    <property type="entry name" value="OxRdtase_FAD/NAD-bd"/>
</dbReference>
<evidence type="ECO:0000256" key="1">
    <source>
        <dbReference type="ARBA" id="ARBA00001971"/>
    </source>
</evidence>
<dbReference type="InterPro" id="IPR001199">
    <property type="entry name" value="Cyt_B5-like_heme/steroid-bd"/>
</dbReference>
<dbReference type="InterPro" id="IPR014756">
    <property type="entry name" value="Ig_E-set"/>
</dbReference>
<keyword evidence="10" id="KW-0285">Flavoprotein</keyword>
<keyword evidence="8 19" id="KW-0500">Molybdenum</keyword>
<dbReference type="PANTHER" id="PTHR19372:SF7">
    <property type="entry name" value="SULFITE OXIDASE, MITOCHONDRIAL"/>
    <property type="match status" value="1"/>
</dbReference>
<dbReference type="GO" id="GO:0050464">
    <property type="term" value="F:nitrate reductase (NADPH) activity"/>
    <property type="evidence" value="ECO:0007669"/>
    <property type="project" value="UniProtKB-EC"/>
</dbReference>
<evidence type="ECO:0000256" key="7">
    <source>
        <dbReference type="ARBA" id="ARBA00015499"/>
    </source>
</evidence>
<evidence type="ECO:0000256" key="16">
    <source>
        <dbReference type="ARBA" id="ARBA00023063"/>
    </source>
</evidence>
<dbReference type="PROSITE" id="PS50255">
    <property type="entry name" value="CYTOCHROME_B5_2"/>
    <property type="match status" value="1"/>
</dbReference>
<dbReference type="PROSITE" id="PS00559">
    <property type="entry name" value="MOLYBDOPTERIN_EUK"/>
    <property type="match status" value="1"/>
</dbReference>
<dbReference type="GO" id="GO:0006790">
    <property type="term" value="P:sulfur compound metabolic process"/>
    <property type="evidence" value="ECO:0007669"/>
    <property type="project" value="TreeGrafter"/>
</dbReference>
<dbReference type="PROSITE" id="PS00191">
    <property type="entry name" value="CYTOCHROME_B5_1"/>
    <property type="match status" value="1"/>
</dbReference>
<evidence type="ECO:0000256" key="12">
    <source>
        <dbReference type="ARBA" id="ARBA00022827"/>
    </source>
</evidence>
<dbReference type="EMBL" id="HF935685">
    <property type="protein sequence ID" value="CCX12219.1"/>
    <property type="molecule type" value="Genomic_DNA"/>
</dbReference>
<evidence type="ECO:0000256" key="11">
    <source>
        <dbReference type="ARBA" id="ARBA00022723"/>
    </source>
</evidence>
<keyword evidence="12" id="KW-0274">FAD</keyword>
<evidence type="ECO:0000256" key="6">
    <source>
        <dbReference type="ARBA" id="ARBA00012673"/>
    </source>
</evidence>
<dbReference type="eggNOG" id="KOG0534">
    <property type="taxonomic scope" value="Eukaryota"/>
</dbReference>
<comment type="cofactor">
    <cofactor evidence="1">
        <name>heme</name>
        <dbReference type="ChEBI" id="CHEBI:30413"/>
    </cofactor>
</comment>
<evidence type="ECO:0000256" key="20">
    <source>
        <dbReference type="SAM" id="MobiDB-lite"/>
    </source>
</evidence>
<evidence type="ECO:0000256" key="10">
    <source>
        <dbReference type="ARBA" id="ARBA00022630"/>
    </source>
</evidence>
<evidence type="ECO:0000256" key="2">
    <source>
        <dbReference type="ARBA" id="ARBA00001974"/>
    </source>
</evidence>
<evidence type="ECO:0000256" key="5">
    <source>
        <dbReference type="ARBA" id="ARBA00011738"/>
    </source>
</evidence>
<dbReference type="PIRSF" id="PIRSF000233">
    <property type="entry name" value="Nitr_rd_NADH"/>
    <property type="match status" value="1"/>
</dbReference>
<keyword evidence="15" id="KW-0408">Iron</keyword>
<feature type="compositionally biased region" description="Basic and acidic residues" evidence="20">
    <location>
        <begin position="38"/>
        <end position="73"/>
    </location>
</feature>
<dbReference type="Gene3D" id="3.90.420.10">
    <property type="entry name" value="Oxidoreductase, molybdopterin-binding domain"/>
    <property type="match status" value="1"/>
</dbReference>
<evidence type="ECO:0000259" key="22">
    <source>
        <dbReference type="PROSITE" id="PS51384"/>
    </source>
</evidence>
<dbReference type="InterPro" id="IPR036374">
    <property type="entry name" value="OxRdtase_Mopterin-bd_sf"/>
</dbReference>
<dbReference type="GO" id="GO:0030151">
    <property type="term" value="F:molybdenum ion binding"/>
    <property type="evidence" value="ECO:0007669"/>
    <property type="project" value="InterPro"/>
</dbReference>
<dbReference type="Pfam" id="PF00175">
    <property type="entry name" value="NAD_binding_1"/>
    <property type="match status" value="1"/>
</dbReference>
<proteinExistence type="inferred from homology"/>
<feature type="domain" description="Cytochrome b5 heme-binding" evidence="21">
    <location>
        <begin position="584"/>
        <end position="659"/>
    </location>
</feature>
<dbReference type="PRINTS" id="PR00406">
    <property type="entry name" value="CYTB5RDTASE"/>
</dbReference>
<keyword evidence="14" id="KW-0560">Oxidoreductase</keyword>
<evidence type="ECO:0000256" key="9">
    <source>
        <dbReference type="ARBA" id="ARBA00022617"/>
    </source>
</evidence>
<keyword evidence="24" id="KW-1185">Reference proteome</keyword>
<comment type="cofactor">
    <cofactor evidence="2">
        <name>FAD</name>
        <dbReference type="ChEBI" id="CHEBI:57692"/>
    </cofactor>
</comment>
<dbReference type="PRINTS" id="PR00363">
    <property type="entry name" value="CYTOCHROMEB5"/>
</dbReference>
<dbReference type="STRING" id="1076935.U4LIP8"/>
<evidence type="ECO:0000313" key="23">
    <source>
        <dbReference type="EMBL" id="CCX12219.1"/>
    </source>
</evidence>
<dbReference type="Gene3D" id="2.60.40.650">
    <property type="match status" value="1"/>
</dbReference>
<feature type="region of interest" description="Disordered" evidence="20">
    <location>
        <begin position="550"/>
        <end position="578"/>
    </location>
</feature>
<dbReference type="AlphaFoldDB" id="U4LIP8"/>
<evidence type="ECO:0000256" key="3">
    <source>
        <dbReference type="ARBA" id="ARBA00003838"/>
    </source>
</evidence>
<dbReference type="GO" id="GO:0020037">
    <property type="term" value="F:heme binding"/>
    <property type="evidence" value="ECO:0007669"/>
    <property type="project" value="InterPro"/>
</dbReference>
<evidence type="ECO:0000256" key="13">
    <source>
        <dbReference type="ARBA" id="ARBA00022857"/>
    </source>
</evidence>
<keyword evidence="13" id="KW-0521">NADP</keyword>
<dbReference type="InterPro" id="IPR012137">
    <property type="entry name" value="Nitr_rd_NADH"/>
</dbReference>
<feature type="binding site" evidence="19">
    <location>
        <position position="219"/>
    </location>
    <ligand>
        <name>Mo-molybdopterin</name>
        <dbReference type="ChEBI" id="CHEBI:71302"/>
    </ligand>
    <ligandPart>
        <name>Mo</name>
        <dbReference type="ChEBI" id="CHEBI:28685"/>
    </ligandPart>
</feature>
<gene>
    <name evidence="23" type="ORF">PCON_11813</name>
</gene>
<dbReference type="CDD" id="cd06183">
    <property type="entry name" value="cyt_b5_reduct_like"/>
    <property type="match status" value="1"/>
</dbReference>
<dbReference type="SMART" id="SM01117">
    <property type="entry name" value="Cyt-b5"/>
    <property type="match status" value="1"/>
</dbReference>
<dbReference type="Pfam" id="PF00173">
    <property type="entry name" value="Cyt-b5"/>
    <property type="match status" value="1"/>
</dbReference>
<dbReference type="eggNOG" id="KOG0535">
    <property type="taxonomic scope" value="Eukaryota"/>
</dbReference>
<feature type="compositionally biased region" description="Basic and acidic residues" evidence="20">
    <location>
        <begin position="558"/>
        <end position="574"/>
    </location>
</feature>
<evidence type="ECO:0000259" key="21">
    <source>
        <dbReference type="PROSITE" id="PS50255"/>
    </source>
</evidence>
<dbReference type="eggNOG" id="KOG0537">
    <property type="taxonomic scope" value="Eukaryota"/>
</dbReference>
<evidence type="ECO:0000256" key="17">
    <source>
        <dbReference type="ARBA" id="ARBA00023157"/>
    </source>
</evidence>
<dbReference type="Gene3D" id="2.40.30.10">
    <property type="entry name" value="Translation factors"/>
    <property type="match status" value="1"/>
</dbReference>
<dbReference type="Pfam" id="PF00970">
    <property type="entry name" value="FAD_binding_6"/>
    <property type="match status" value="1"/>
</dbReference>
<keyword evidence="9" id="KW-0349">Heme</keyword>
<evidence type="ECO:0000256" key="14">
    <source>
        <dbReference type="ARBA" id="ARBA00023002"/>
    </source>
</evidence>
<comment type="similarity">
    <text evidence="4">Belongs to the nitrate reductase family.</text>
</comment>
<dbReference type="InterPro" id="IPR018506">
    <property type="entry name" value="Cyt_B5_heme-BS"/>
</dbReference>
<dbReference type="GO" id="GO:0042128">
    <property type="term" value="P:nitrate assimilation"/>
    <property type="evidence" value="ECO:0007669"/>
    <property type="project" value="UniProtKB-KW"/>
</dbReference>
<dbReference type="SUPFAM" id="SSF52343">
    <property type="entry name" value="Ferredoxin reductase-like, C-terminal NADP-linked domain"/>
    <property type="match status" value="1"/>
</dbReference>
<sequence>MTVTTPAIDKALPPTPADSAESSDTEQAHLEIPVSKDNNSKEKRRSVVDSLRKLWTSEKSEKSEISEKPEKTKSSKKTYIVAASPPSTEITPAATRTPSTSSIPQSPVSLVEAEQSNEDEDDGISIPLPPTTIHPTKILDIDANTPDSHVARDPRMIRFLTPPELFYVRNHGAVPEVLDSEIPDWSISIEGLVEKPFTITFREILEQYQQVTVPITLVCAGNRRKEQNTVRKSQGFSWGPGGVSTALFTGPMLCDVLQKAKPTKKAKFLCMEGADELPNGNYGTSIKLSWAMTRERGIMLAHKMNGLPLTPDHGRPIRVVIPCQIGGRSVKWLKRLVITDKPSGNWYHKYDNRVLPTTITPEMSKKDDQPWEDERYAIYDLNVNSAVAYPQNDEVVKKVEKGYTFRGYAYTGGMKKISRVEVSLDKGQTWKLAKIDYPEDRYRETERTMYGGKVDMMTRDASYCWCFWEQEITMEELVNAEDVVVRAMDDGLSLQQRDMYWSVLGMMHNAWFRVAIRKEGDSIRFEHPTVPAQSGGGWMERVIKEGGDFSNGNWGEKLPNEADKPAKKPEEPKPEAVMTNPEITRIIELEELKAHSGKKEPWFVVEGQVYDGTPFLKEHPGGATSIINVAATDATDEFVGIHSESAKGMMPTYHIGTLSPAALSALLNPAAETPASVETPVTTEPIEITTPFLEPKTWKGLVLSAKRAISSDTKIFTFTLPSASQPLGLPVGQHLLMRIKNPVSGKFCIRAYTPLSTAETKGSVDVLVKLYQDGAMSKLLDKVEIGSEVGVKGPTGKFVYGGKGKYTLNGEEKRTERFNMICGGSGITPVLSVLRAAAEDEEDKTVVRLLDGNRTEEDILCRGLLAELEGKSVDTVSVLHTLSKPSEKWEGRQGRIDEELIRANAAEGAVWLVCGPPALEKEVKRVLGEMGVAETDVVFF</sequence>
<dbReference type="SUPFAM" id="SSF63380">
    <property type="entry name" value="Riboflavin synthase domain-like"/>
    <property type="match status" value="1"/>
</dbReference>
<dbReference type="OMA" id="KAMMPDY"/>
<reference evidence="23 24" key="1">
    <citation type="journal article" date="2013" name="PLoS Genet.">
        <title>The genome and development-dependent transcriptomes of Pyronema confluens: a window into fungal evolution.</title>
        <authorList>
            <person name="Traeger S."/>
            <person name="Altegoer F."/>
            <person name="Freitag M."/>
            <person name="Gabaldon T."/>
            <person name="Kempken F."/>
            <person name="Kumar A."/>
            <person name="Marcet-Houben M."/>
            <person name="Poggeler S."/>
            <person name="Stajich J.E."/>
            <person name="Nowrousian M."/>
        </authorList>
    </citation>
    <scope>NUCLEOTIDE SEQUENCE [LARGE SCALE GENOMIC DNA]</scope>
    <source>
        <strain evidence="24">CBS 100304</strain>
        <tissue evidence="23">Vegetative mycelium</tissue>
    </source>
</reference>
<dbReference type="Pfam" id="PF03404">
    <property type="entry name" value="Mo-co_dimer"/>
    <property type="match status" value="1"/>
</dbReference>
<dbReference type="GO" id="GO:0008482">
    <property type="term" value="F:sulfite oxidase activity"/>
    <property type="evidence" value="ECO:0007669"/>
    <property type="project" value="TreeGrafter"/>
</dbReference>
<dbReference type="EC" id="1.7.1.3" evidence="6"/>
<dbReference type="SUPFAM" id="SSF55856">
    <property type="entry name" value="Cytochrome b5-like heme/steroid binding domain"/>
    <property type="match status" value="1"/>
</dbReference>
<dbReference type="Gene3D" id="3.40.50.80">
    <property type="entry name" value="Nucleotide-binding domain of ferredoxin-NADP reductase (FNR) module"/>
    <property type="match status" value="1"/>
</dbReference>
<feature type="domain" description="FAD-binding FR-type" evidence="22">
    <location>
        <begin position="696"/>
        <end position="801"/>
    </location>
</feature>
<dbReference type="InterPro" id="IPR005066">
    <property type="entry name" value="MoCF_OxRdtse_dimer"/>
</dbReference>
<evidence type="ECO:0000256" key="8">
    <source>
        <dbReference type="ARBA" id="ARBA00022505"/>
    </source>
</evidence>
<dbReference type="FunFam" id="3.90.420.10:FF:000005">
    <property type="entry name" value="Nitrate reductase"/>
    <property type="match status" value="1"/>
</dbReference>
<dbReference type="InterPro" id="IPR022407">
    <property type="entry name" value="OxRdtase_Mopterin_BS"/>
</dbReference>
<evidence type="ECO:0000256" key="18">
    <source>
        <dbReference type="ARBA" id="ARBA00049155"/>
    </source>
</evidence>
<dbReference type="PROSITE" id="PS51384">
    <property type="entry name" value="FAD_FR"/>
    <property type="match status" value="1"/>
</dbReference>
<dbReference type="OrthoDB" id="432685at2759"/>
<dbReference type="InterPro" id="IPR008335">
    <property type="entry name" value="Mopterin_OxRdtase_euk"/>
</dbReference>
<dbReference type="GO" id="GO:0006809">
    <property type="term" value="P:nitric oxide biosynthetic process"/>
    <property type="evidence" value="ECO:0007669"/>
    <property type="project" value="InterPro"/>
</dbReference>
<dbReference type="Proteomes" id="UP000018144">
    <property type="component" value="Unassembled WGS sequence"/>
</dbReference>
<dbReference type="Pfam" id="PF00174">
    <property type="entry name" value="Oxidored_molyb"/>
    <property type="match status" value="1"/>
</dbReference>
<accession>U4LIP8</accession>
<keyword evidence="16" id="KW-0534">Nitrate assimilation</keyword>
<dbReference type="InterPro" id="IPR017927">
    <property type="entry name" value="FAD-bd_FR_type"/>
</dbReference>
<keyword evidence="11 19" id="KW-0479">Metal-binding</keyword>
<dbReference type="SUPFAM" id="SSF56524">
    <property type="entry name" value="Oxidoreductase molybdopterin-binding domain"/>
    <property type="match status" value="1"/>
</dbReference>
<comment type="subunit">
    <text evidence="5">Homodimer.</text>
</comment>
<dbReference type="InterPro" id="IPR008333">
    <property type="entry name" value="Cbr1-like_FAD-bd_dom"/>
</dbReference>
<dbReference type="SUPFAM" id="SSF81296">
    <property type="entry name" value="E set domains"/>
    <property type="match status" value="1"/>
</dbReference>
<feature type="region of interest" description="Disordered" evidence="20">
    <location>
        <begin position="1"/>
        <end position="107"/>
    </location>
</feature>
<name>U4LIP8_PYROM</name>
<comment type="catalytic activity">
    <reaction evidence="18">
        <text>nitrite + NADP(+) + H2O = nitrate + NADPH + H(+)</text>
        <dbReference type="Rhea" id="RHEA:19061"/>
        <dbReference type="ChEBI" id="CHEBI:15377"/>
        <dbReference type="ChEBI" id="CHEBI:15378"/>
        <dbReference type="ChEBI" id="CHEBI:16301"/>
        <dbReference type="ChEBI" id="CHEBI:17632"/>
        <dbReference type="ChEBI" id="CHEBI:57783"/>
        <dbReference type="ChEBI" id="CHEBI:58349"/>
        <dbReference type="EC" id="1.7.1.3"/>
    </reaction>
</comment>
<dbReference type="Gene3D" id="3.10.120.10">
    <property type="entry name" value="Cytochrome b5-like heme/steroid binding domain"/>
    <property type="match status" value="1"/>
</dbReference>
<comment type="function">
    <text evidence="3">Nitrate reductase is a key enzyme involved in the first step of nitrate assimilation in plants, fungi and bacteria.</text>
</comment>
<feature type="compositionally biased region" description="Low complexity" evidence="20">
    <location>
        <begin position="90"/>
        <end position="104"/>
    </location>
</feature>
<dbReference type="InterPro" id="IPR039261">
    <property type="entry name" value="FNR_nucleotide-bd"/>
</dbReference>
<comment type="cofactor">
    <cofactor evidence="19">
        <name>Mo-molybdopterin</name>
        <dbReference type="ChEBI" id="CHEBI:71302"/>
    </cofactor>
    <text evidence="19">Binds 1 Mo-molybdopterin (Mo-MPT) cofactor per subunit.</text>
</comment>
<keyword evidence="17" id="KW-1015">Disulfide bond</keyword>
<dbReference type="InterPro" id="IPR017938">
    <property type="entry name" value="Riboflavin_synthase-like_b-brl"/>
</dbReference>
<dbReference type="PRINTS" id="PR00407">
    <property type="entry name" value="EUMOPTERIN"/>
</dbReference>
<dbReference type="GO" id="GO:0043546">
    <property type="term" value="F:molybdopterin cofactor binding"/>
    <property type="evidence" value="ECO:0007669"/>
    <property type="project" value="InterPro"/>
</dbReference>
<evidence type="ECO:0000256" key="4">
    <source>
        <dbReference type="ARBA" id="ARBA00006253"/>
    </source>
</evidence>
<dbReference type="InterPro" id="IPR000572">
    <property type="entry name" value="OxRdtase_Mopterin-bd_dom"/>
</dbReference>
<evidence type="ECO:0000256" key="15">
    <source>
        <dbReference type="ARBA" id="ARBA00023004"/>
    </source>
</evidence>
<evidence type="ECO:0000313" key="24">
    <source>
        <dbReference type="Proteomes" id="UP000018144"/>
    </source>
</evidence>
<organism evidence="23 24">
    <name type="scientific">Pyronema omphalodes (strain CBS 100304)</name>
    <name type="common">Pyronema confluens</name>
    <dbReference type="NCBI Taxonomy" id="1076935"/>
    <lineage>
        <taxon>Eukaryota</taxon>
        <taxon>Fungi</taxon>
        <taxon>Dikarya</taxon>
        <taxon>Ascomycota</taxon>
        <taxon>Pezizomycotina</taxon>
        <taxon>Pezizomycetes</taxon>
        <taxon>Pezizales</taxon>
        <taxon>Pyronemataceae</taxon>
        <taxon>Pyronema</taxon>
    </lineage>
</organism>